<evidence type="ECO:0000313" key="5">
    <source>
        <dbReference type="Proteomes" id="UP000283880"/>
    </source>
</evidence>
<dbReference type="Gene3D" id="3.90.1150.10">
    <property type="entry name" value="Aspartate Aminotransferase, domain 1"/>
    <property type="match status" value="1"/>
</dbReference>
<dbReference type="Pfam" id="PF00266">
    <property type="entry name" value="Aminotran_5"/>
    <property type="match status" value="1"/>
</dbReference>
<evidence type="ECO:0000256" key="1">
    <source>
        <dbReference type="ARBA" id="ARBA00001933"/>
    </source>
</evidence>
<dbReference type="Gene3D" id="3.40.640.10">
    <property type="entry name" value="Type I PLP-dependent aspartate aminotransferase-like (Major domain)"/>
    <property type="match status" value="1"/>
</dbReference>
<dbReference type="Proteomes" id="UP000283880">
    <property type="component" value="Unassembled WGS sequence"/>
</dbReference>
<dbReference type="AlphaFoldDB" id="A0A413F8W8"/>
<feature type="domain" description="Aminotransferase class V" evidence="3">
    <location>
        <begin position="22"/>
        <end position="387"/>
    </location>
</feature>
<evidence type="ECO:0000313" key="4">
    <source>
        <dbReference type="EMBL" id="RGX24375.1"/>
    </source>
</evidence>
<comment type="cofactor">
    <cofactor evidence="1">
        <name>pyridoxal 5'-phosphate</name>
        <dbReference type="ChEBI" id="CHEBI:597326"/>
    </cofactor>
</comment>
<organism evidence="4 5">
    <name type="scientific">Enterocloster asparagiformis</name>
    <dbReference type="NCBI Taxonomy" id="333367"/>
    <lineage>
        <taxon>Bacteria</taxon>
        <taxon>Bacillati</taxon>
        <taxon>Bacillota</taxon>
        <taxon>Clostridia</taxon>
        <taxon>Lachnospirales</taxon>
        <taxon>Lachnospiraceae</taxon>
        <taxon>Enterocloster</taxon>
    </lineage>
</organism>
<protein>
    <submittedName>
        <fullName evidence="4">Aminotransferase class V-fold PLP-dependent enzyme</fullName>
    </submittedName>
</protein>
<dbReference type="InterPro" id="IPR015424">
    <property type="entry name" value="PyrdxlP-dep_Trfase"/>
</dbReference>
<keyword evidence="2" id="KW-0663">Pyridoxal phosphate</keyword>
<sequence length="399" mass="45218">MAEMEKTLEEYRRLLPAAEKYIYMNSAGCGPLPMPVLERMEGVFRRMALEGQVNVEIHGWLKEMLEEIRAEVAAFINAKPGEIFFVRCIAEGLNTISRMYGWEPGDEILISDQENPASILPFFAVEPIFGTRTATFCGLGNQEQIMEQFKSALNGRTRMTVISHVFHTNGTAVPAAEICREAEARGVITVLDGAQAAGNIDIDVREIGCSFYLLSCHKWLCGPEGVAAVYIREDRIREARVPFGGVGMQDSFDIAEHTIQMKPDAGRFEYGGRHTPMYAAFSESIRFAREIGTERIRRRTGELHRYCRKVFAERVPWAEILSPEDERLRTAIFAFHIPGADHRELVRRAWEDCGIIIQWRIVDLVTGKEGVRVSLNWFIREEEIDRLAEEIVTLTGEGL</sequence>
<evidence type="ECO:0000256" key="2">
    <source>
        <dbReference type="ARBA" id="ARBA00022898"/>
    </source>
</evidence>
<dbReference type="InterPro" id="IPR015421">
    <property type="entry name" value="PyrdxlP-dep_Trfase_major"/>
</dbReference>
<dbReference type="OrthoDB" id="9804366at2"/>
<dbReference type="SUPFAM" id="SSF53383">
    <property type="entry name" value="PLP-dependent transferases"/>
    <property type="match status" value="1"/>
</dbReference>
<gene>
    <name evidence="4" type="ORF">DWV29_23190</name>
</gene>
<keyword evidence="4" id="KW-0032">Aminotransferase</keyword>
<dbReference type="PANTHER" id="PTHR43586">
    <property type="entry name" value="CYSTEINE DESULFURASE"/>
    <property type="match status" value="1"/>
</dbReference>
<name>A0A413F8W8_9FIRM</name>
<dbReference type="RefSeq" id="WP_007716799.1">
    <property type="nucleotide sequence ID" value="NZ_JAWYJI010000313.1"/>
</dbReference>
<comment type="caution">
    <text evidence="4">The sequence shown here is derived from an EMBL/GenBank/DDBJ whole genome shotgun (WGS) entry which is preliminary data.</text>
</comment>
<keyword evidence="4" id="KW-0808">Transferase</keyword>
<reference evidence="4 5" key="1">
    <citation type="submission" date="2018-08" db="EMBL/GenBank/DDBJ databases">
        <title>A genome reference for cultivated species of the human gut microbiota.</title>
        <authorList>
            <person name="Zou Y."/>
            <person name="Xue W."/>
            <person name="Luo G."/>
        </authorList>
    </citation>
    <scope>NUCLEOTIDE SEQUENCE [LARGE SCALE GENOMIC DNA]</scope>
    <source>
        <strain evidence="4 5">AF04-15</strain>
    </source>
</reference>
<dbReference type="InterPro" id="IPR000192">
    <property type="entry name" value="Aminotrans_V_dom"/>
</dbReference>
<dbReference type="GO" id="GO:0008483">
    <property type="term" value="F:transaminase activity"/>
    <property type="evidence" value="ECO:0007669"/>
    <property type="project" value="UniProtKB-KW"/>
</dbReference>
<proteinExistence type="predicted"/>
<dbReference type="PANTHER" id="PTHR43586:SF8">
    <property type="entry name" value="CYSTEINE DESULFURASE 1, CHLOROPLASTIC"/>
    <property type="match status" value="1"/>
</dbReference>
<evidence type="ECO:0000259" key="3">
    <source>
        <dbReference type="Pfam" id="PF00266"/>
    </source>
</evidence>
<dbReference type="InterPro" id="IPR015422">
    <property type="entry name" value="PyrdxlP-dep_Trfase_small"/>
</dbReference>
<accession>A0A413F8W8</accession>
<dbReference type="EMBL" id="QSBM01000022">
    <property type="protein sequence ID" value="RGX24375.1"/>
    <property type="molecule type" value="Genomic_DNA"/>
</dbReference>